<comment type="caution">
    <text evidence="1">The sequence shown here is derived from an EMBL/GenBank/DDBJ whole genome shotgun (WGS) entry which is preliminary data.</text>
</comment>
<name>A0ABS6FC57_9FIRM</name>
<sequence>MANLLDYIDWRGDLTFAMSPFNEVDNLILAELSFLDFEDIVPPVGGGAGVPLKKAAEDYFKLHPDREEDMGLIVPDRIPELLEKAAGSLRFSGMVLSCFTDRLDEEQGLQFAACTAELGDGSLYVAFRGTDDTIVGWKEDFNMSFMDVVPAQREAVSYLRSVAAQHRRRKLRIGGHSKGGNLAVYSAVHCGAAIQRRILSVYNNDGPGFRTSMLQKAEHTRIADRITTIVPQSSVVGMIMEHEETFTLVKSDQKGILQHDGFSWEVMGTGFVHLTEDAPERWRNDLTLKGWISGMSDEQRRRFTEGLFDILSGADAKTLTELTEDGFKTAAAMVKAMADMDKETRDVLLYAFRKLFLSKAQVIQEELIGKRRKKEKKEEKK</sequence>
<evidence type="ECO:0000313" key="1">
    <source>
        <dbReference type="EMBL" id="MBU5627620.1"/>
    </source>
</evidence>
<keyword evidence="2" id="KW-1185">Reference proteome</keyword>
<gene>
    <name evidence="1" type="ORF">KQI82_11935</name>
</gene>
<organism evidence="1 2">
    <name type="scientific">Dysosmobacter acutus</name>
    <dbReference type="NCBI Taxonomy" id="2841504"/>
    <lineage>
        <taxon>Bacteria</taxon>
        <taxon>Bacillati</taxon>
        <taxon>Bacillota</taxon>
        <taxon>Clostridia</taxon>
        <taxon>Eubacteriales</taxon>
        <taxon>Oscillospiraceae</taxon>
        <taxon>Dysosmobacter</taxon>
    </lineage>
</organism>
<dbReference type="Pfam" id="PF11187">
    <property type="entry name" value="Mbeg1-like"/>
    <property type="match status" value="1"/>
</dbReference>
<dbReference type="EMBL" id="JAHLQN010000001">
    <property type="protein sequence ID" value="MBU5627620.1"/>
    <property type="molecule type" value="Genomic_DNA"/>
</dbReference>
<protein>
    <submittedName>
        <fullName evidence="1">DUF2974 domain-containing protein</fullName>
    </submittedName>
</protein>
<dbReference type="RefSeq" id="WP_216632969.1">
    <property type="nucleotide sequence ID" value="NZ_JAHLQN010000001.1"/>
</dbReference>
<dbReference type="Proteomes" id="UP000787672">
    <property type="component" value="Unassembled WGS sequence"/>
</dbReference>
<proteinExistence type="predicted"/>
<reference evidence="1 2" key="1">
    <citation type="submission" date="2021-06" db="EMBL/GenBank/DDBJ databases">
        <authorList>
            <person name="Sun Q."/>
            <person name="Li D."/>
        </authorList>
    </citation>
    <scope>NUCLEOTIDE SEQUENCE [LARGE SCALE GENOMIC DNA]</scope>
    <source>
        <strain evidence="1 2">MSJ-2</strain>
    </source>
</reference>
<dbReference type="InterPro" id="IPR024499">
    <property type="entry name" value="Mbeg1-like"/>
</dbReference>
<evidence type="ECO:0000313" key="2">
    <source>
        <dbReference type="Proteomes" id="UP000787672"/>
    </source>
</evidence>
<accession>A0ABS6FC57</accession>